<accession>A0A9R0JIP0</accession>
<keyword evidence="2" id="KW-1185">Reference proteome</keyword>
<proteinExistence type="predicted"/>
<dbReference type="AlphaFoldDB" id="A0A9R0JIP0"/>
<dbReference type="KEGG" id="soe:110775620"/>
<feature type="chain" id="PRO_5040261681" description="Secreted protein" evidence="1">
    <location>
        <begin position="19"/>
        <end position="128"/>
    </location>
</feature>
<organism evidence="2 3">
    <name type="scientific">Spinacia oleracea</name>
    <name type="common">Spinach</name>
    <dbReference type="NCBI Taxonomy" id="3562"/>
    <lineage>
        <taxon>Eukaryota</taxon>
        <taxon>Viridiplantae</taxon>
        <taxon>Streptophyta</taxon>
        <taxon>Embryophyta</taxon>
        <taxon>Tracheophyta</taxon>
        <taxon>Spermatophyta</taxon>
        <taxon>Magnoliopsida</taxon>
        <taxon>eudicotyledons</taxon>
        <taxon>Gunneridae</taxon>
        <taxon>Pentapetalae</taxon>
        <taxon>Caryophyllales</taxon>
        <taxon>Chenopodiaceae</taxon>
        <taxon>Chenopodioideae</taxon>
        <taxon>Anserineae</taxon>
        <taxon>Spinacia</taxon>
    </lineage>
</organism>
<feature type="signal peptide" evidence="1">
    <location>
        <begin position="1"/>
        <end position="18"/>
    </location>
</feature>
<evidence type="ECO:0000256" key="1">
    <source>
        <dbReference type="SAM" id="SignalP"/>
    </source>
</evidence>
<evidence type="ECO:0000313" key="3">
    <source>
        <dbReference type="RefSeq" id="XP_021835920.1"/>
    </source>
</evidence>
<dbReference type="GeneID" id="110775620"/>
<reference evidence="2" key="1">
    <citation type="journal article" date="2021" name="Nat. Commun.">
        <title>Genomic analyses provide insights into spinach domestication and the genetic basis of agronomic traits.</title>
        <authorList>
            <person name="Cai X."/>
            <person name="Sun X."/>
            <person name="Xu C."/>
            <person name="Sun H."/>
            <person name="Wang X."/>
            <person name="Ge C."/>
            <person name="Zhang Z."/>
            <person name="Wang Q."/>
            <person name="Fei Z."/>
            <person name="Jiao C."/>
            <person name="Wang Q."/>
        </authorList>
    </citation>
    <scope>NUCLEOTIDE SEQUENCE [LARGE SCALE GENOMIC DNA]</scope>
    <source>
        <strain evidence="2">cv. Varoflay</strain>
    </source>
</reference>
<evidence type="ECO:0008006" key="4">
    <source>
        <dbReference type="Google" id="ProtNLM"/>
    </source>
</evidence>
<evidence type="ECO:0000313" key="2">
    <source>
        <dbReference type="Proteomes" id="UP000813463"/>
    </source>
</evidence>
<protein>
    <recommendedName>
        <fullName evidence="4">Secreted protein</fullName>
    </recommendedName>
</protein>
<dbReference type="RefSeq" id="XP_021835920.1">
    <property type="nucleotide sequence ID" value="XM_021980228.2"/>
</dbReference>
<dbReference type="Proteomes" id="UP000813463">
    <property type="component" value="Chromosome 5"/>
</dbReference>
<reference evidence="3" key="2">
    <citation type="submission" date="2025-08" db="UniProtKB">
        <authorList>
            <consortium name="RefSeq"/>
        </authorList>
    </citation>
    <scope>IDENTIFICATION</scope>
    <source>
        <tissue evidence="3">Leaf</tissue>
    </source>
</reference>
<keyword evidence="1" id="KW-0732">Signal</keyword>
<name>A0A9R0JIP0_SPIOL</name>
<gene>
    <name evidence="3" type="primary">LOC110775620</name>
</gene>
<sequence length="128" mass="14983">MFWLVHCLFVFLSNLCGCKTRLRLEFLIRKILQNLKLLNYRETTTPFFFIITRWICLSPQDGIIQLEAKLRELCALFVKHAIDSFSGRLKFIIKSIHLYITSLKEQSSYSANRGVHKMLEKIKSSIGV</sequence>